<sequence length="403" mass="44857">MHTLVSFIGRTRRPEQGYERIAYNFPDGAVQNGIAFIGNGVAQYTKPDRLVILGTSGSMWDQVIVDYPEVKLGEEKDLALSDSVDNQATTAEQLSEVAAALSETASFTVDLRLIPETPGMEQTWEILHTLVDATSGSDRLTIDITHGFRHLPMVAMMAALYRRTLDDSQSFSVDALWYAQLPPGAKEAEMHNIVGILALADWMEAIQHSRTTGDLSRVAELLREEAPEIAENLAQGSFKETIHQGTQARGPYRKARKTLSETTLPGPAGLFQPILEDQISWVDGQHLHVRQAAHARSALERKDYLRAALYGYEAFVTQLTREHHSIEQLDHHEKRKAASDAFAESCQGRSKEDPKCRAFHQLRQLRNALAHGDQPKHADVQAALHSPQALHKLLSEALDRLLP</sequence>
<evidence type="ECO:0000313" key="1">
    <source>
        <dbReference type="EMBL" id="BAU58764.1"/>
    </source>
</evidence>
<dbReference type="OrthoDB" id="5793884at2"/>
<dbReference type="NCBIfam" id="TIGR02549">
    <property type="entry name" value="CRISPR_DxTHG"/>
    <property type="match status" value="1"/>
</dbReference>
<organism evidence="1 2">
    <name type="scientific">Halorhodospira halochloris</name>
    <name type="common">Ectothiorhodospira halochloris</name>
    <dbReference type="NCBI Taxonomy" id="1052"/>
    <lineage>
        <taxon>Bacteria</taxon>
        <taxon>Pseudomonadati</taxon>
        <taxon>Pseudomonadota</taxon>
        <taxon>Gammaproteobacteria</taxon>
        <taxon>Chromatiales</taxon>
        <taxon>Ectothiorhodospiraceae</taxon>
        <taxon>Halorhodospira</taxon>
    </lineage>
</organism>
<dbReference type="AlphaFoldDB" id="A0A0X8XCY4"/>
<dbReference type="RefSeq" id="WP_096410067.1">
    <property type="nucleotide sequence ID" value="NZ_AP017372.2"/>
</dbReference>
<proteinExistence type="predicted"/>
<protein>
    <submittedName>
        <fullName evidence="1">CRISPR-associated protein TM1812</fullName>
    </submittedName>
</protein>
<dbReference type="Proteomes" id="UP000218890">
    <property type="component" value="Chromosome"/>
</dbReference>
<dbReference type="NCBIfam" id="TIGR02221">
    <property type="entry name" value="cas_TM1812"/>
    <property type="match status" value="1"/>
</dbReference>
<evidence type="ECO:0000313" key="2">
    <source>
        <dbReference type="Proteomes" id="UP000218890"/>
    </source>
</evidence>
<dbReference type="InterPro" id="IPR011742">
    <property type="entry name" value="CRISPR-assoc_prot_TM1812"/>
</dbReference>
<dbReference type="EMBL" id="AP017372">
    <property type="protein sequence ID" value="BAU58764.1"/>
    <property type="molecule type" value="Genomic_DNA"/>
</dbReference>
<dbReference type="KEGG" id="hhk:HH1059_20570"/>
<keyword evidence="2" id="KW-1185">Reference proteome</keyword>
<name>A0A0X8XCY4_HALHR</name>
<reference evidence="1" key="1">
    <citation type="submission" date="2016-02" db="EMBL/GenBank/DDBJ databases">
        <title>Halorhodospira halochloris DSM-1059 complete genome, version 2.</title>
        <authorList>
            <person name="Tsukatani Y."/>
        </authorList>
    </citation>
    <scope>NUCLEOTIDE SEQUENCE</scope>
    <source>
        <strain evidence="1">DSM 1059</strain>
    </source>
</reference>
<accession>A0A0X8XCY4</accession>
<dbReference type="InterPro" id="IPR013383">
    <property type="entry name" value="CRISPR-assoc_prot_DxTHG_CS"/>
</dbReference>
<gene>
    <name evidence="1" type="ORF">HH1059_20570</name>
</gene>